<reference evidence="3 4" key="1">
    <citation type="submission" date="2020-08" db="EMBL/GenBank/DDBJ databases">
        <title>A Genomic Blueprint of the Chicken Gut Microbiome.</title>
        <authorList>
            <person name="Gilroy R."/>
            <person name="Ravi A."/>
            <person name="Getino M."/>
            <person name="Pursley I."/>
            <person name="Horton D.L."/>
            <person name="Alikhan N.-F."/>
            <person name="Baker D."/>
            <person name="Gharbi K."/>
            <person name="Hall N."/>
            <person name="Watson M."/>
            <person name="Adriaenssens E.M."/>
            <person name="Foster-Nyarko E."/>
            <person name="Jarju S."/>
            <person name="Secka A."/>
            <person name="Antonio M."/>
            <person name="Oren A."/>
            <person name="Chaudhuri R."/>
            <person name="La Ragione R.M."/>
            <person name="Hildebrand F."/>
            <person name="Pallen M.J."/>
        </authorList>
    </citation>
    <scope>NUCLEOTIDE SEQUENCE [LARGE SCALE GENOMIC DNA]</scope>
    <source>
        <strain evidence="3 4">Sa1BUA2</strain>
    </source>
</reference>
<keyword evidence="4" id="KW-1185">Reference proteome</keyword>
<dbReference type="Proteomes" id="UP000648182">
    <property type="component" value="Unassembled WGS sequence"/>
</dbReference>
<feature type="domain" description="PepSY" evidence="2">
    <location>
        <begin position="42"/>
        <end position="99"/>
    </location>
</feature>
<evidence type="ECO:0000313" key="3">
    <source>
        <dbReference type="EMBL" id="MBD8005007.1"/>
    </source>
</evidence>
<gene>
    <name evidence="3" type="ORF">H9631_07930</name>
</gene>
<dbReference type="Pfam" id="PF03413">
    <property type="entry name" value="PepSY"/>
    <property type="match status" value="2"/>
</dbReference>
<keyword evidence="1" id="KW-0732">Signal</keyword>
<dbReference type="Gene3D" id="3.10.450.40">
    <property type="match status" value="2"/>
</dbReference>
<name>A0ABR8VJN8_9BACI</name>
<feature type="chain" id="PRO_5047055280" evidence="1">
    <location>
        <begin position="26"/>
        <end position="179"/>
    </location>
</feature>
<feature type="domain" description="PepSY" evidence="2">
    <location>
        <begin position="119"/>
        <end position="173"/>
    </location>
</feature>
<dbReference type="InterPro" id="IPR025711">
    <property type="entry name" value="PepSY"/>
</dbReference>
<dbReference type="EMBL" id="JACSPV010000010">
    <property type="protein sequence ID" value="MBD8005007.1"/>
    <property type="molecule type" value="Genomic_DNA"/>
</dbReference>
<protein>
    <submittedName>
        <fullName evidence="3">PepSY domain-containing protein</fullName>
    </submittedName>
</protein>
<dbReference type="RefSeq" id="WP_191811583.1">
    <property type="nucleotide sequence ID" value="NZ_JACSPV010000010.1"/>
</dbReference>
<sequence length="179" mass="19351">MMKRKLLVGSITGLLVLGGAIGAGAASNTQDVGSKGKPADLISTEKAEEIAIEEVGGKLKSIELEKEDGHFVYDIELMREDNQKIDLEINAGSGRIIKVDRKDGHDDDNRSSKNQEVTISLDDAISAATKDTPGKVKEAELDDDGYYEIELVVGLNDVEMKIDSNSGKIIEKETDTDND</sequence>
<evidence type="ECO:0000313" key="4">
    <source>
        <dbReference type="Proteomes" id="UP000648182"/>
    </source>
</evidence>
<comment type="caution">
    <text evidence="3">The sequence shown here is derived from an EMBL/GenBank/DDBJ whole genome shotgun (WGS) entry which is preliminary data.</text>
</comment>
<evidence type="ECO:0000256" key="1">
    <source>
        <dbReference type="SAM" id="SignalP"/>
    </source>
</evidence>
<organism evidence="3 4">
    <name type="scientific">Bacillus norwichensis</name>
    <dbReference type="NCBI Taxonomy" id="2762217"/>
    <lineage>
        <taxon>Bacteria</taxon>
        <taxon>Bacillati</taxon>
        <taxon>Bacillota</taxon>
        <taxon>Bacilli</taxon>
        <taxon>Bacillales</taxon>
        <taxon>Bacillaceae</taxon>
        <taxon>Bacillus</taxon>
    </lineage>
</organism>
<proteinExistence type="predicted"/>
<evidence type="ECO:0000259" key="2">
    <source>
        <dbReference type="Pfam" id="PF03413"/>
    </source>
</evidence>
<feature type="signal peptide" evidence="1">
    <location>
        <begin position="1"/>
        <end position="25"/>
    </location>
</feature>
<accession>A0ABR8VJN8</accession>